<dbReference type="InterPro" id="IPR044086">
    <property type="entry name" value="LUC3-like"/>
</dbReference>
<protein>
    <recommendedName>
        <fullName evidence="3">aldehyde dehydrogenase (NAD(+))</fullName>
        <ecNumber evidence="3">1.2.1.3</ecNumber>
    </recommendedName>
</protein>
<evidence type="ECO:0000256" key="4">
    <source>
        <dbReference type="ARBA" id="ARBA00049194"/>
    </source>
</evidence>
<proteinExistence type="inferred from homology"/>
<evidence type="ECO:0000313" key="7">
    <source>
        <dbReference type="EMBL" id="RFN43817.1"/>
    </source>
</evidence>
<evidence type="ECO:0000259" key="6">
    <source>
        <dbReference type="Pfam" id="PF00171"/>
    </source>
</evidence>
<dbReference type="InterPro" id="IPR016161">
    <property type="entry name" value="Ald_DH/histidinol_DH"/>
</dbReference>
<dbReference type="SUPFAM" id="SSF53720">
    <property type="entry name" value="ALDH-like"/>
    <property type="match status" value="1"/>
</dbReference>
<dbReference type="EMBL" id="PXXK01000505">
    <property type="protein sequence ID" value="RFN43817.1"/>
    <property type="molecule type" value="Genomic_DNA"/>
</dbReference>
<dbReference type="Proteomes" id="UP000265631">
    <property type="component" value="Unassembled WGS sequence"/>
</dbReference>
<feature type="transmembrane region" description="Helical" evidence="5">
    <location>
        <begin position="78"/>
        <end position="99"/>
    </location>
</feature>
<feature type="domain" description="Aldehyde dehydrogenase" evidence="6">
    <location>
        <begin position="792"/>
        <end position="1012"/>
    </location>
</feature>
<dbReference type="CDD" id="cd07106">
    <property type="entry name" value="ALDH_AldA-AAD23400"/>
    <property type="match status" value="1"/>
</dbReference>
<dbReference type="InterPro" id="IPR016163">
    <property type="entry name" value="Ald_DH_C"/>
</dbReference>
<keyword evidence="2" id="KW-0560">Oxidoreductase</keyword>
<dbReference type="STRING" id="2594813.A0A395M7F3"/>
<keyword evidence="8" id="KW-1185">Reference proteome</keyword>
<dbReference type="Gene3D" id="3.40.605.10">
    <property type="entry name" value="Aldehyde Dehydrogenase, Chain A, domain 1"/>
    <property type="match status" value="2"/>
</dbReference>
<comment type="catalytic activity">
    <reaction evidence="4">
        <text>an aldehyde + NAD(+) + H2O = a carboxylate + NADH + 2 H(+)</text>
        <dbReference type="Rhea" id="RHEA:16185"/>
        <dbReference type="ChEBI" id="CHEBI:15377"/>
        <dbReference type="ChEBI" id="CHEBI:15378"/>
        <dbReference type="ChEBI" id="CHEBI:17478"/>
        <dbReference type="ChEBI" id="CHEBI:29067"/>
        <dbReference type="ChEBI" id="CHEBI:57540"/>
        <dbReference type="ChEBI" id="CHEBI:57945"/>
        <dbReference type="EC" id="1.2.1.3"/>
    </reaction>
</comment>
<feature type="transmembrane region" description="Helical" evidence="5">
    <location>
        <begin position="141"/>
        <end position="160"/>
    </location>
</feature>
<comment type="similarity">
    <text evidence="1">Belongs to the aldehyde dehydrogenase family.</text>
</comment>
<dbReference type="FunFam" id="3.40.309.10:FF:000009">
    <property type="entry name" value="Aldehyde dehydrogenase A"/>
    <property type="match status" value="1"/>
</dbReference>
<evidence type="ECO:0000256" key="5">
    <source>
        <dbReference type="SAM" id="Phobius"/>
    </source>
</evidence>
<keyword evidence="5" id="KW-1133">Transmembrane helix</keyword>
<dbReference type="EC" id="1.2.1.3" evidence="3"/>
<reference evidence="7 8" key="1">
    <citation type="journal article" date="2018" name="PLoS Pathog.">
        <title>Evolution of structural diversity of trichothecenes, a family of toxins produced by plant pathogenic and entomopathogenic fungi.</title>
        <authorList>
            <person name="Proctor R.H."/>
            <person name="McCormick S.P."/>
            <person name="Kim H.S."/>
            <person name="Cardoza R.E."/>
            <person name="Stanley A.M."/>
            <person name="Lindo L."/>
            <person name="Kelly A."/>
            <person name="Brown D.W."/>
            <person name="Lee T."/>
            <person name="Vaughan M.M."/>
            <person name="Alexander N.J."/>
            <person name="Busman M."/>
            <person name="Gutierrez S."/>
        </authorList>
    </citation>
    <scope>NUCLEOTIDE SEQUENCE [LARGE SCALE GENOMIC DNA]</scope>
    <source>
        <strain evidence="7 8">NRRL 13405</strain>
    </source>
</reference>
<dbReference type="AlphaFoldDB" id="A0A395M7F3"/>
<comment type="caution">
    <text evidence="7">The sequence shown here is derived from an EMBL/GenBank/DDBJ whole genome shotgun (WGS) entry which is preliminary data.</text>
</comment>
<evidence type="ECO:0000256" key="3">
    <source>
        <dbReference type="ARBA" id="ARBA00024226"/>
    </source>
</evidence>
<evidence type="ECO:0000256" key="2">
    <source>
        <dbReference type="ARBA" id="ARBA00023002"/>
    </source>
</evidence>
<sequence length="1018" mass="113578">MNDNESLLDSDLRQAPRGPFQSNVIATVPDSLKTRWRTLQMILFNFVSLAFMIIHWRIFAWQNGQPVHETIPQNLSTALANILAIIAEIALLGGLGIAYEQILRNVWQKRPIFGLEDVLKTLNSSPWNLVRPKVIVWILKVWELWLVSLLCAGIPLAIVFPPGALTVEFENAVNTMLHDVPTMNISDYGNGTYQSFVEKSLFEMNGDFSYMNDVRPSLRALASQVLSSDGPRFNCRHVGPEEAVIGNCPTIYVAEDQVNRSSDALYSRASNSFKISWYSEVCNNQSLKTLDCHTTLATYNLRINNSRDASQSITVNIENEREFWNDTAWIQTQFYDYFFYGDDPAEPLKANDTLRANFTNAQAFAISRGAVHALRGAATRNLDGFSRFFQGNATEVLSSPYVGMKDRFSTQLDITPDKIERYLQDVVVSTISLGISTHNGDLKADTGAEVYKFNEKVQFFAVTVIESQYDDKLQEALQRAMEQLEKAKEPKTTCDLPGSDVASKYFGGVATGFCEFENGFDGVGSTPFGIYGNKPCQEYRVDLLRDYRGLISQVDKKIVSDMCAKIDTTIYPGNIINNEFVPTSKTLHSINPSTGEALWEVPCATRSDVDKAVQHARTAFKSWSRVPFNSRAKMLVAYADAIEAEREELEKLLVKESGKPLGLAKTELDMSLRWLRAFATMEVKDEVLDDNEDRTITQTFPPLGVCCGIVPWNWPLLLGLGKIGPALITGNVIIVKPSPFTPYCDLKLGEIGTKIFPPGVLQVLSGDDGLGPMLTEHPDIDKITFTGSIETGNDPAIICDDVDIDAIVPKIATLVFLNSGQICMLIKRIYVHENIYDKFRDALVTYAKTIKVGDGFEPDVLIGPLQNSMQYEKLKDLYMSVNTCNWKPALEGRIVSESRGYFVTPSIIDNPPEDSKIVVEEPFGPIVPLLKWSSEDEVLDRANDSKCGLGASVWSKDLDRAERMARCLSAGSVWINSHFDVAPNVPFGGHKWSGIGSEWGMTGLKAYCNSRSLWKWKK</sequence>
<dbReference type="Gene3D" id="3.40.309.10">
    <property type="entry name" value="Aldehyde Dehydrogenase, Chain A, domain 2"/>
    <property type="match status" value="1"/>
</dbReference>
<dbReference type="Pfam" id="PF00171">
    <property type="entry name" value="Aldedh"/>
    <property type="match status" value="1"/>
</dbReference>
<evidence type="ECO:0000313" key="8">
    <source>
        <dbReference type="Proteomes" id="UP000265631"/>
    </source>
</evidence>
<dbReference type="InterPro" id="IPR016162">
    <property type="entry name" value="Ald_DH_N"/>
</dbReference>
<gene>
    <name evidence="7" type="ORF">FIE12Z_11946</name>
</gene>
<keyword evidence="5" id="KW-0472">Membrane</keyword>
<dbReference type="GO" id="GO:0004029">
    <property type="term" value="F:aldehyde dehydrogenase (NAD+) activity"/>
    <property type="evidence" value="ECO:0007669"/>
    <property type="project" value="UniProtKB-EC"/>
</dbReference>
<dbReference type="PANTHER" id="PTHR11699">
    <property type="entry name" value="ALDEHYDE DEHYDROGENASE-RELATED"/>
    <property type="match status" value="1"/>
</dbReference>
<keyword evidence="5" id="KW-0812">Transmembrane</keyword>
<feature type="transmembrane region" description="Helical" evidence="5">
    <location>
        <begin position="41"/>
        <end position="58"/>
    </location>
</feature>
<accession>A0A395M7F3</accession>
<name>A0A395M7F3_9HYPO</name>
<organism evidence="7 8">
    <name type="scientific">Fusarium flagelliforme</name>
    <dbReference type="NCBI Taxonomy" id="2675880"/>
    <lineage>
        <taxon>Eukaryota</taxon>
        <taxon>Fungi</taxon>
        <taxon>Dikarya</taxon>
        <taxon>Ascomycota</taxon>
        <taxon>Pezizomycotina</taxon>
        <taxon>Sordariomycetes</taxon>
        <taxon>Hypocreomycetidae</taxon>
        <taxon>Hypocreales</taxon>
        <taxon>Nectriaceae</taxon>
        <taxon>Fusarium</taxon>
        <taxon>Fusarium incarnatum-equiseti species complex</taxon>
    </lineage>
</organism>
<dbReference type="InterPro" id="IPR015590">
    <property type="entry name" value="Aldehyde_DH_dom"/>
</dbReference>
<dbReference type="FunFam" id="3.40.605.10:FF:000007">
    <property type="entry name" value="NAD/NADP-dependent betaine aldehyde dehydrogenase"/>
    <property type="match status" value="1"/>
</dbReference>
<evidence type="ECO:0000256" key="1">
    <source>
        <dbReference type="ARBA" id="ARBA00009986"/>
    </source>
</evidence>